<reference evidence="2" key="1">
    <citation type="submission" date="2013-12" db="EMBL/GenBank/DDBJ databases">
        <title>The Genome Sequence of Aphanomyces astaci APO3.</title>
        <authorList>
            <consortium name="The Broad Institute Genomics Platform"/>
            <person name="Russ C."/>
            <person name="Tyler B."/>
            <person name="van West P."/>
            <person name="Dieguez-Uribeondo J."/>
            <person name="Young S.K."/>
            <person name="Zeng Q."/>
            <person name="Gargeya S."/>
            <person name="Fitzgerald M."/>
            <person name="Abouelleil A."/>
            <person name="Alvarado L."/>
            <person name="Chapman S.B."/>
            <person name="Gainer-Dewar J."/>
            <person name="Goldberg J."/>
            <person name="Griggs A."/>
            <person name="Gujja S."/>
            <person name="Hansen M."/>
            <person name="Howarth C."/>
            <person name="Imamovic A."/>
            <person name="Ireland A."/>
            <person name="Larimer J."/>
            <person name="McCowan C."/>
            <person name="Murphy C."/>
            <person name="Pearson M."/>
            <person name="Poon T.W."/>
            <person name="Priest M."/>
            <person name="Roberts A."/>
            <person name="Saif S."/>
            <person name="Shea T."/>
            <person name="Sykes S."/>
            <person name="Wortman J."/>
            <person name="Nusbaum C."/>
            <person name="Birren B."/>
        </authorList>
    </citation>
    <scope>NUCLEOTIDE SEQUENCE [LARGE SCALE GENOMIC DNA]</scope>
    <source>
        <strain evidence="2">APO3</strain>
    </source>
</reference>
<evidence type="ECO:0000256" key="1">
    <source>
        <dbReference type="SAM" id="MobiDB-lite"/>
    </source>
</evidence>
<feature type="compositionally biased region" description="Basic residues" evidence="1">
    <location>
        <begin position="152"/>
        <end position="162"/>
    </location>
</feature>
<name>W4GQA3_APHAT</name>
<accession>W4GQA3</accession>
<feature type="compositionally biased region" description="Polar residues" evidence="1">
    <location>
        <begin position="163"/>
        <end position="178"/>
    </location>
</feature>
<dbReference type="AlphaFoldDB" id="W4GQA3"/>
<dbReference type="EMBL" id="KI913124">
    <property type="protein sequence ID" value="ETV81506.1"/>
    <property type="molecule type" value="Genomic_DNA"/>
</dbReference>
<feature type="region of interest" description="Disordered" evidence="1">
    <location>
        <begin position="152"/>
        <end position="178"/>
    </location>
</feature>
<organism evidence="2">
    <name type="scientific">Aphanomyces astaci</name>
    <name type="common">Crayfish plague agent</name>
    <dbReference type="NCBI Taxonomy" id="112090"/>
    <lineage>
        <taxon>Eukaryota</taxon>
        <taxon>Sar</taxon>
        <taxon>Stramenopiles</taxon>
        <taxon>Oomycota</taxon>
        <taxon>Saprolegniomycetes</taxon>
        <taxon>Saprolegniales</taxon>
        <taxon>Verrucalvaceae</taxon>
        <taxon>Aphanomyces</taxon>
    </lineage>
</organism>
<gene>
    <name evidence="2" type="ORF">H257_06006</name>
</gene>
<sequence>MNGAADGGHFSVVIWLHRHRELKAVQLTQWTMQHQGRGDLTTMVESIFACQPKAARAKNGHLSVEHFLRTHTTQGCTDRAGSMCRHLKVLHATQRLVVSTWTLIHVTKIDGDLTVGQWFLQPGVLAQHVQLGHVIAEAGRFTEVHFLLKTSGKHTSGKHTSGKHTSGMHSSWGQLGTP</sequence>
<dbReference type="VEuPathDB" id="FungiDB:H257_06006"/>
<dbReference type="RefSeq" id="XP_009829364.1">
    <property type="nucleotide sequence ID" value="XM_009831062.1"/>
</dbReference>
<proteinExistence type="predicted"/>
<dbReference type="GeneID" id="20808002"/>
<evidence type="ECO:0000313" key="2">
    <source>
        <dbReference type="EMBL" id="ETV81506.1"/>
    </source>
</evidence>
<protein>
    <submittedName>
        <fullName evidence="2">Uncharacterized protein</fullName>
    </submittedName>
</protein>